<comment type="similarity">
    <text evidence="2 10 12">Belongs to the GrpE family.</text>
</comment>
<keyword evidence="13" id="KW-0175">Coiled coil</keyword>
<evidence type="ECO:0000256" key="12">
    <source>
        <dbReference type="RuleBase" id="RU004478"/>
    </source>
</evidence>
<evidence type="ECO:0000256" key="1">
    <source>
        <dbReference type="ARBA" id="ARBA00004496"/>
    </source>
</evidence>
<keyword evidence="6 10" id="KW-0143">Chaperone</keyword>
<comment type="function">
    <text evidence="7 10 11">Participates actively in the response to hyperosmotic and heat shock by preventing the aggregation of stress-denatured proteins, in association with DnaK and GrpE. It is the nucleotide exchange factor for DnaK and may function as a thermosensor. Unfolded proteins bind initially to DnaJ; upon interaction with the DnaJ-bound protein, DnaK hydrolyzes its bound ATP, resulting in the formation of a stable complex. GrpE releases ADP from DnaK; ATP binding to DnaK triggers the release of the substrate protein, thus completing the reaction cycle. Several rounds of ATP-dependent interactions between DnaJ, DnaK and GrpE are required for fully efficient folding.</text>
</comment>
<dbReference type="CDD" id="cd00446">
    <property type="entry name" value="GrpE"/>
    <property type="match status" value="1"/>
</dbReference>
<keyword evidence="16" id="KW-1185">Reference proteome</keyword>
<evidence type="ECO:0000256" key="14">
    <source>
        <dbReference type="SAM" id="MobiDB-lite"/>
    </source>
</evidence>
<feature type="region of interest" description="Disordered" evidence="14">
    <location>
        <begin position="1"/>
        <end position="116"/>
    </location>
</feature>
<dbReference type="GO" id="GO:0051082">
    <property type="term" value="F:unfolded protein binding"/>
    <property type="evidence" value="ECO:0007669"/>
    <property type="project" value="TreeGrafter"/>
</dbReference>
<name>A0A542ZD91_9ACTN</name>
<dbReference type="GO" id="GO:0006457">
    <property type="term" value="P:protein folding"/>
    <property type="evidence" value="ECO:0007669"/>
    <property type="project" value="InterPro"/>
</dbReference>
<feature type="compositionally biased region" description="Basic and acidic residues" evidence="14">
    <location>
        <begin position="23"/>
        <end position="41"/>
    </location>
</feature>
<dbReference type="EMBL" id="VFOR01000002">
    <property type="protein sequence ID" value="TQL58323.1"/>
    <property type="molecule type" value="Genomic_DNA"/>
</dbReference>
<dbReference type="InterPro" id="IPR013805">
    <property type="entry name" value="GrpE_CC"/>
</dbReference>
<feature type="compositionally biased region" description="Polar residues" evidence="14">
    <location>
        <begin position="43"/>
        <end position="55"/>
    </location>
</feature>
<dbReference type="Proteomes" id="UP000316196">
    <property type="component" value="Unassembled WGS sequence"/>
</dbReference>
<keyword evidence="5 10" id="KW-0346">Stress response</keyword>
<dbReference type="InterPro" id="IPR009012">
    <property type="entry name" value="GrpE_head"/>
</dbReference>
<dbReference type="Pfam" id="PF01025">
    <property type="entry name" value="GrpE"/>
    <property type="match status" value="1"/>
</dbReference>
<organism evidence="15 16">
    <name type="scientific">Propioniferax innocua</name>
    <dbReference type="NCBI Taxonomy" id="1753"/>
    <lineage>
        <taxon>Bacteria</taxon>
        <taxon>Bacillati</taxon>
        <taxon>Actinomycetota</taxon>
        <taxon>Actinomycetes</taxon>
        <taxon>Propionibacteriales</taxon>
        <taxon>Propionibacteriaceae</taxon>
        <taxon>Propioniferax</taxon>
    </lineage>
</organism>
<feature type="coiled-coil region" evidence="13">
    <location>
        <begin position="119"/>
        <end position="153"/>
    </location>
</feature>
<evidence type="ECO:0000256" key="8">
    <source>
        <dbReference type="ARBA" id="ARBA00072274"/>
    </source>
</evidence>
<evidence type="ECO:0000313" key="15">
    <source>
        <dbReference type="EMBL" id="TQL58323.1"/>
    </source>
</evidence>
<dbReference type="PROSITE" id="PS01071">
    <property type="entry name" value="GRPE"/>
    <property type="match status" value="1"/>
</dbReference>
<dbReference type="PRINTS" id="PR00773">
    <property type="entry name" value="GRPEPROTEIN"/>
</dbReference>
<evidence type="ECO:0000256" key="10">
    <source>
        <dbReference type="HAMAP-Rule" id="MF_01151"/>
    </source>
</evidence>
<comment type="subunit">
    <text evidence="3 10">Homodimer.</text>
</comment>
<dbReference type="AlphaFoldDB" id="A0A542ZD91"/>
<evidence type="ECO:0000256" key="4">
    <source>
        <dbReference type="ARBA" id="ARBA00022490"/>
    </source>
</evidence>
<dbReference type="SUPFAM" id="SSF51064">
    <property type="entry name" value="Head domain of nucleotide exchange factor GrpE"/>
    <property type="match status" value="1"/>
</dbReference>
<comment type="caution">
    <text evidence="15">The sequence shown here is derived from an EMBL/GenBank/DDBJ whole genome shotgun (WGS) entry which is preliminary data.</text>
</comment>
<evidence type="ECO:0000256" key="2">
    <source>
        <dbReference type="ARBA" id="ARBA00009054"/>
    </source>
</evidence>
<proteinExistence type="inferred from homology"/>
<gene>
    <name evidence="10" type="primary">grpE</name>
    <name evidence="15" type="ORF">FB460_2184</name>
</gene>
<evidence type="ECO:0000256" key="3">
    <source>
        <dbReference type="ARBA" id="ARBA00011738"/>
    </source>
</evidence>
<evidence type="ECO:0000256" key="7">
    <source>
        <dbReference type="ARBA" id="ARBA00053401"/>
    </source>
</evidence>
<keyword evidence="4 10" id="KW-0963">Cytoplasm</keyword>
<dbReference type="PANTHER" id="PTHR21237:SF23">
    <property type="entry name" value="GRPE PROTEIN HOMOLOG, MITOCHONDRIAL"/>
    <property type="match status" value="1"/>
</dbReference>
<evidence type="ECO:0000256" key="11">
    <source>
        <dbReference type="RuleBase" id="RU000639"/>
    </source>
</evidence>
<dbReference type="GO" id="GO:0051087">
    <property type="term" value="F:protein-folding chaperone binding"/>
    <property type="evidence" value="ECO:0007669"/>
    <property type="project" value="InterPro"/>
</dbReference>
<dbReference type="RefSeq" id="WP_246044368.1">
    <property type="nucleotide sequence ID" value="NZ_BAAAMD010000002.1"/>
</dbReference>
<dbReference type="GO" id="GO:0000774">
    <property type="term" value="F:adenyl-nucleotide exchange factor activity"/>
    <property type="evidence" value="ECO:0007669"/>
    <property type="project" value="InterPro"/>
</dbReference>
<evidence type="ECO:0000256" key="13">
    <source>
        <dbReference type="SAM" id="Coils"/>
    </source>
</evidence>
<sequence>MTSYRHPGSGAHVSGPGWSGFGPDHESAEPRVVIRDRRRIDPNTYTVRDQTNVDDQTGDAVGTDPTEPMNEGEVLDPQSSDAVGSVDGSEAAAAADQEDAATEAIPENHEADAGIDPEIAAAKAEAAERTEDLKRLQAEYVNYKRRVDRDRELQKQAGIEKVLHDLMGVLDDLRAAKQHEELSGGFKLVAEEIEKVAHKHGLEAYGEKDDPFDPQIHEALMQVPTPGVTEPTCLDVMQVGYRRGERVLRAARVAVAMPSEEQAEG</sequence>
<accession>A0A542ZD91</accession>
<dbReference type="Gene3D" id="3.90.20.20">
    <property type="match status" value="1"/>
</dbReference>
<evidence type="ECO:0000256" key="6">
    <source>
        <dbReference type="ARBA" id="ARBA00023186"/>
    </source>
</evidence>
<feature type="compositionally biased region" description="Low complexity" evidence="14">
    <location>
        <begin position="82"/>
        <end position="95"/>
    </location>
</feature>
<dbReference type="Gene3D" id="2.30.22.10">
    <property type="entry name" value="Head domain of nucleotide exchange factor GrpE"/>
    <property type="match status" value="1"/>
</dbReference>
<protein>
    <recommendedName>
        <fullName evidence="8 10">Protein GrpE</fullName>
    </recommendedName>
    <alternativeName>
        <fullName evidence="9 10">HSP-70 cofactor</fullName>
    </alternativeName>
</protein>
<evidence type="ECO:0000256" key="9">
    <source>
        <dbReference type="ARBA" id="ARBA00076414"/>
    </source>
</evidence>
<evidence type="ECO:0000313" key="16">
    <source>
        <dbReference type="Proteomes" id="UP000316196"/>
    </source>
</evidence>
<dbReference type="InterPro" id="IPR000740">
    <property type="entry name" value="GrpE"/>
</dbReference>
<dbReference type="GO" id="GO:0005737">
    <property type="term" value="C:cytoplasm"/>
    <property type="evidence" value="ECO:0007669"/>
    <property type="project" value="UniProtKB-SubCell"/>
</dbReference>
<reference evidence="15 16" key="1">
    <citation type="submission" date="2019-06" db="EMBL/GenBank/DDBJ databases">
        <title>Sequencing the genomes of 1000 actinobacteria strains.</title>
        <authorList>
            <person name="Klenk H.-P."/>
        </authorList>
    </citation>
    <scope>NUCLEOTIDE SEQUENCE [LARGE SCALE GENOMIC DNA]</scope>
    <source>
        <strain evidence="15 16">DSM 8251</strain>
    </source>
</reference>
<dbReference type="SUPFAM" id="SSF58014">
    <property type="entry name" value="Coiled-coil domain of nucleotide exchange factor GrpE"/>
    <property type="match status" value="1"/>
</dbReference>
<dbReference type="HAMAP" id="MF_01151">
    <property type="entry name" value="GrpE"/>
    <property type="match status" value="1"/>
</dbReference>
<dbReference type="PANTHER" id="PTHR21237">
    <property type="entry name" value="GRPE PROTEIN"/>
    <property type="match status" value="1"/>
</dbReference>
<comment type="subcellular location">
    <subcellularLocation>
        <location evidence="1 10">Cytoplasm</location>
    </subcellularLocation>
</comment>
<evidence type="ECO:0000256" key="5">
    <source>
        <dbReference type="ARBA" id="ARBA00023016"/>
    </source>
</evidence>
<dbReference type="GO" id="GO:0042803">
    <property type="term" value="F:protein homodimerization activity"/>
    <property type="evidence" value="ECO:0007669"/>
    <property type="project" value="InterPro"/>
</dbReference>
<dbReference type="FunFam" id="2.30.22.10:FF:000001">
    <property type="entry name" value="Protein GrpE"/>
    <property type="match status" value="1"/>
</dbReference>